<dbReference type="KEGG" id="eaj:Q3M24_22515"/>
<sequence>MPQEEKEDEYSNKIIRLAHSCPLYLDNPNCPLKGVRKRELADKMRWFSCLSFYTKKTIYNYHLLCYCKHLDKLKEEDFVSSTKESDREKNICERMDIVVSDDVKDMVDECEKGFFCLNGELDHLCEVTDCVFESILYVKCLADKYCGHKYSVGENTFCSCPIRKEIYNKYHI</sequence>
<reference evidence="1" key="2">
    <citation type="submission" date="2024-06" db="EMBL/GenBank/DDBJ databases">
        <authorList>
            <person name="Plum-Jensen L.E."/>
            <person name="Schramm A."/>
            <person name="Marshall I.P.G."/>
        </authorList>
    </citation>
    <scope>NUCLEOTIDE SEQUENCE</scope>
    <source>
        <strain evidence="1">Rat1</strain>
    </source>
</reference>
<dbReference type="EMBL" id="CP159373">
    <property type="protein sequence ID" value="XCN73013.1"/>
    <property type="molecule type" value="Genomic_DNA"/>
</dbReference>
<organism evidence="1">
    <name type="scientific">Candidatus Electrothrix aestuarii</name>
    <dbReference type="NCBI Taxonomy" id="3062594"/>
    <lineage>
        <taxon>Bacteria</taxon>
        <taxon>Pseudomonadati</taxon>
        <taxon>Thermodesulfobacteriota</taxon>
        <taxon>Desulfobulbia</taxon>
        <taxon>Desulfobulbales</taxon>
        <taxon>Desulfobulbaceae</taxon>
        <taxon>Candidatus Electrothrix</taxon>
    </lineage>
</organism>
<dbReference type="AlphaFoldDB" id="A0AAU8LUN8"/>
<evidence type="ECO:0000313" key="1">
    <source>
        <dbReference type="EMBL" id="XCN73013.1"/>
    </source>
</evidence>
<proteinExistence type="predicted"/>
<accession>A0AAU8LUN8</accession>
<gene>
    <name evidence="1" type="ORF">Q3M24_22515</name>
</gene>
<name>A0AAU8LUN8_9BACT</name>
<reference evidence="1" key="1">
    <citation type="journal article" date="2024" name="Syst. Appl. Microbiol.">
        <title>First single-strain enrichments of Electrothrix cable bacteria, description of E. aestuarii sp. nov. and E. rattekaaiensis sp. nov., and proposal of a cable bacteria taxonomy following the rules of the SeqCode.</title>
        <authorList>
            <person name="Plum-Jensen L.E."/>
            <person name="Schramm A."/>
            <person name="Marshall I.P.G."/>
        </authorList>
    </citation>
    <scope>NUCLEOTIDE SEQUENCE</scope>
    <source>
        <strain evidence="1">Rat1</strain>
    </source>
</reference>
<protein>
    <submittedName>
        <fullName evidence="1">Uncharacterized protein</fullName>
    </submittedName>
</protein>